<organism evidence="2 3">
    <name type="scientific">Rhodococcus jostii</name>
    <dbReference type="NCBI Taxonomy" id="132919"/>
    <lineage>
        <taxon>Bacteria</taxon>
        <taxon>Bacillati</taxon>
        <taxon>Actinomycetota</taxon>
        <taxon>Actinomycetes</taxon>
        <taxon>Mycobacteriales</taxon>
        <taxon>Nocardiaceae</taxon>
        <taxon>Rhodococcus</taxon>
    </lineage>
</organism>
<dbReference type="RefSeq" id="WP_073359577.1">
    <property type="nucleotide sequence ID" value="NZ_FNTL01000004.1"/>
</dbReference>
<dbReference type="GO" id="GO:0009236">
    <property type="term" value="P:cobalamin biosynthetic process"/>
    <property type="evidence" value="ECO:0007669"/>
    <property type="project" value="InterPro"/>
</dbReference>
<dbReference type="PIRSF" id="PIRSF031715">
    <property type="entry name" value="Cob_chel_CobT"/>
    <property type="match status" value="1"/>
</dbReference>
<name>A0A1H5E4B6_RHOJO</name>
<dbReference type="OrthoDB" id="9764783at2"/>
<dbReference type="AlphaFoldDB" id="A0A1H5E4B6"/>
<feature type="domain" description="Cobalamin biosynthesis protein CobT VWA" evidence="1">
    <location>
        <begin position="356"/>
        <end position="550"/>
    </location>
</feature>
<proteinExistence type="predicted"/>
<dbReference type="Pfam" id="PF06213">
    <property type="entry name" value="CobT"/>
    <property type="match status" value="1"/>
</dbReference>
<evidence type="ECO:0000313" key="3">
    <source>
        <dbReference type="Proteomes" id="UP000183407"/>
    </source>
</evidence>
<dbReference type="Proteomes" id="UP000183407">
    <property type="component" value="Unassembled WGS sequence"/>
</dbReference>
<dbReference type="PANTHER" id="PTHR41248">
    <property type="entry name" value="NORD PROTEIN"/>
    <property type="match status" value="1"/>
</dbReference>
<dbReference type="PANTHER" id="PTHR41248:SF1">
    <property type="entry name" value="NORD PROTEIN"/>
    <property type="match status" value="1"/>
</dbReference>
<evidence type="ECO:0000259" key="1">
    <source>
        <dbReference type="Pfam" id="PF11775"/>
    </source>
</evidence>
<dbReference type="Pfam" id="PF11775">
    <property type="entry name" value="CobT_C"/>
    <property type="match status" value="1"/>
</dbReference>
<dbReference type="InterPro" id="IPR036465">
    <property type="entry name" value="vWFA_dom_sf"/>
</dbReference>
<protein>
    <submittedName>
        <fullName evidence="2">Cobaltochelatase CobT</fullName>
    </submittedName>
</protein>
<sequence length="570" mass="63382">MAELSALPDSVRRQQQVHELCAASIRALAAQGELHFRGPVLHRGHRRVPMPAPHLHPTFARDDVTSFRGASDGMALRLLHTDPTVHRSLCPEDTPGRLIFETLEQFRVESLADDAMGGVRANLAHRFAQWSQDFVASGLTETVHGMLLFTVTQMCRARITAEPIPESTQDLIESTRFALASVLGDHLPPLRRTRFSQHDFGIHALAVADVIGRRLESAADPDDSDDAGRDEQAASFSLIFDFEPDEHEAFATAASGHSRALGDSGDGYRVFTRAYDETRDVASLVRPELLQDYRRRLDLTIDSRHLNVRKLGRQLKTLLSEPVRDGWEGGREEGYIDGRRLAQLVTSPTERRLFAAERTEPRTDATVTFLIDCSGSMKEFSEPVAVLVDVFARALELADARCEILGFTTAAWNGGRARKDWLRSGRPGNPGRLNEVRQLVFKDAETTWRRARPAIAGLLKNDLFKEGVDGEAVDWACTRMRDRAPGRRLLFVISDGSPLDGATALANDEFYLDHHLQTVVERHEDERAVEVCGLGVGLDLSPYYDRCRTLDLSHGTSSDVIADVLSMIAH</sequence>
<evidence type="ECO:0000313" key="2">
    <source>
        <dbReference type="EMBL" id="SED85916.1"/>
    </source>
</evidence>
<dbReference type="InterPro" id="IPR051928">
    <property type="entry name" value="NorD/CobT"/>
</dbReference>
<dbReference type="InterPro" id="IPR006538">
    <property type="entry name" value="CobT"/>
</dbReference>
<dbReference type="SUPFAM" id="SSF53300">
    <property type="entry name" value="vWA-like"/>
    <property type="match status" value="1"/>
</dbReference>
<reference evidence="3" key="1">
    <citation type="submission" date="2016-10" db="EMBL/GenBank/DDBJ databases">
        <authorList>
            <person name="Varghese N."/>
        </authorList>
    </citation>
    <scope>NUCLEOTIDE SEQUENCE [LARGE SCALE GENOMIC DNA]</scope>
    <source>
        <strain evidence="3">DSM 44719</strain>
    </source>
</reference>
<gene>
    <name evidence="2" type="ORF">SAMN04490220_5810</name>
</gene>
<accession>A0A1H5E4B6</accession>
<dbReference type="EMBL" id="FNTL01000004">
    <property type="protein sequence ID" value="SED85916.1"/>
    <property type="molecule type" value="Genomic_DNA"/>
</dbReference>
<dbReference type="InterPro" id="IPR025861">
    <property type="entry name" value="CobT_VWA_dom"/>
</dbReference>